<dbReference type="AlphaFoldDB" id="A0A564Y9K1"/>
<name>A0A564Y9K1_HYMDI</name>
<sequence>MFLSLMSKRTHQFPPFYNGLVPLKSTSPLMFSLVLTQVTHIKLSLFSHSKQLALASFRLLRLL</sequence>
<accession>A0A564Y9K1</accession>
<protein>
    <submittedName>
        <fullName evidence="1">Uncharacterized protein</fullName>
    </submittedName>
</protein>
<keyword evidence="2" id="KW-1185">Reference proteome</keyword>
<evidence type="ECO:0000313" key="1">
    <source>
        <dbReference type="EMBL" id="VUZ43965.1"/>
    </source>
</evidence>
<dbReference type="Proteomes" id="UP000321570">
    <property type="component" value="Unassembled WGS sequence"/>
</dbReference>
<evidence type="ECO:0000313" key="2">
    <source>
        <dbReference type="Proteomes" id="UP000321570"/>
    </source>
</evidence>
<reference evidence="1 2" key="1">
    <citation type="submission" date="2019-07" db="EMBL/GenBank/DDBJ databases">
        <authorList>
            <person name="Jastrzebski P J."/>
            <person name="Paukszto L."/>
            <person name="Jastrzebski P J."/>
        </authorList>
    </citation>
    <scope>NUCLEOTIDE SEQUENCE [LARGE SCALE GENOMIC DNA]</scope>
    <source>
        <strain evidence="1 2">WMS-il1</strain>
    </source>
</reference>
<organism evidence="1 2">
    <name type="scientific">Hymenolepis diminuta</name>
    <name type="common">Rat tapeworm</name>
    <dbReference type="NCBI Taxonomy" id="6216"/>
    <lineage>
        <taxon>Eukaryota</taxon>
        <taxon>Metazoa</taxon>
        <taxon>Spiralia</taxon>
        <taxon>Lophotrochozoa</taxon>
        <taxon>Platyhelminthes</taxon>
        <taxon>Cestoda</taxon>
        <taxon>Eucestoda</taxon>
        <taxon>Cyclophyllidea</taxon>
        <taxon>Hymenolepididae</taxon>
        <taxon>Hymenolepis</taxon>
    </lineage>
</organism>
<proteinExistence type="predicted"/>
<dbReference type="EMBL" id="CABIJS010000122">
    <property type="protein sequence ID" value="VUZ43965.1"/>
    <property type="molecule type" value="Genomic_DNA"/>
</dbReference>
<gene>
    <name evidence="1" type="ORF">WMSIL1_LOCUS4317</name>
</gene>